<keyword evidence="5" id="KW-1185">Reference proteome</keyword>
<protein>
    <recommendedName>
        <fullName evidence="6">Lipoprotein</fullName>
    </recommendedName>
</protein>
<dbReference type="PROSITE" id="PS51257">
    <property type="entry name" value="PROKAR_LIPOPROTEIN"/>
    <property type="match status" value="1"/>
</dbReference>
<feature type="chain" id="PRO_5013507730" description="Lipoprotein" evidence="2">
    <location>
        <begin position="20"/>
        <end position="63"/>
    </location>
</feature>
<evidence type="ECO:0000313" key="4">
    <source>
        <dbReference type="EMBL" id="PAU95484.1"/>
    </source>
</evidence>
<dbReference type="Proteomes" id="UP000218831">
    <property type="component" value="Unassembled WGS sequence"/>
</dbReference>
<gene>
    <name evidence="4" type="ORF">CK503_00005</name>
    <name evidence="3" type="ORF">CK503_15575</name>
</gene>
<sequence>MRKLISSIFLVLFLTGCFSSPYVDPNTGSTSISSVEEPEKMEPCNYNSLDGKEIILSKSPKRT</sequence>
<dbReference type="AlphaFoldDB" id="A0A2A2G717"/>
<name>A0A2A2G717_9BACT</name>
<proteinExistence type="predicted"/>
<dbReference type="EMBL" id="NSKE01000001">
    <property type="protein sequence ID" value="PAU95484.1"/>
    <property type="molecule type" value="Genomic_DNA"/>
</dbReference>
<dbReference type="RefSeq" id="WP_217988277.1">
    <property type="nucleotide sequence ID" value="NZ_NSKE01000001.1"/>
</dbReference>
<accession>A0A2A2G717</accession>
<evidence type="ECO:0000313" key="3">
    <source>
        <dbReference type="EMBL" id="PAU92652.1"/>
    </source>
</evidence>
<comment type="caution">
    <text evidence="3">The sequence shown here is derived from an EMBL/GenBank/DDBJ whole genome shotgun (WGS) entry which is preliminary data.</text>
</comment>
<reference evidence="3 5" key="1">
    <citation type="submission" date="2017-08" db="EMBL/GenBank/DDBJ databases">
        <title>Aliifodinibius alkalisoli sp. nov., isolated from saline alkaline soil.</title>
        <authorList>
            <person name="Liu D."/>
            <person name="Zhang G."/>
        </authorList>
    </citation>
    <scope>NUCLEOTIDE SEQUENCE [LARGE SCALE GENOMIC DNA]</scope>
    <source>
        <strain evidence="3 5">WN023</strain>
    </source>
</reference>
<feature type="region of interest" description="Disordered" evidence="1">
    <location>
        <begin position="23"/>
        <end position="46"/>
    </location>
</feature>
<evidence type="ECO:0000256" key="1">
    <source>
        <dbReference type="SAM" id="MobiDB-lite"/>
    </source>
</evidence>
<feature type="signal peptide" evidence="2">
    <location>
        <begin position="1"/>
        <end position="19"/>
    </location>
</feature>
<organism evidence="3 5">
    <name type="scientific">Fodinibius salipaludis</name>
    <dbReference type="NCBI Taxonomy" id="2032627"/>
    <lineage>
        <taxon>Bacteria</taxon>
        <taxon>Pseudomonadati</taxon>
        <taxon>Balneolota</taxon>
        <taxon>Balneolia</taxon>
        <taxon>Balneolales</taxon>
        <taxon>Balneolaceae</taxon>
        <taxon>Fodinibius</taxon>
    </lineage>
</organism>
<evidence type="ECO:0008006" key="6">
    <source>
        <dbReference type="Google" id="ProtNLM"/>
    </source>
</evidence>
<keyword evidence="2" id="KW-0732">Signal</keyword>
<evidence type="ECO:0000256" key="2">
    <source>
        <dbReference type="SAM" id="SignalP"/>
    </source>
</evidence>
<evidence type="ECO:0000313" key="5">
    <source>
        <dbReference type="Proteomes" id="UP000218831"/>
    </source>
</evidence>
<dbReference type="EMBL" id="NSKE01000016">
    <property type="protein sequence ID" value="PAU92652.1"/>
    <property type="molecule type" value="Genomic_DNA"/>
</dbReference>
<feature type="non-terminal residue" evidence="3">
    <location>
        <position position="63"/>
    </location>
</feature>